<dbReference type="SMART" id="SM00220">
    <property type="entry name" value="S_TKc"/>
    <property type="match status" value="1"/>
</dbReference>
<feature type="non-terminal residue" evidence="3">
    <location>
        <position position="1"/>
    </location>
</feature>
<dbReference type="OrthoDB" id="665057at2759"/>
<dbReference type="PROSITE" id="PS50011">
    <property type="entry name" value="PROTEIN_KINASE_DOM"/>
    <property type="match status" value="1"/>
</dbReference>
<dbReference type="InterPro" id="IPR008271">
    <property type="entry name" value="Ser/Thr_kinase_AS"/>
</dbReference>
<dbReference type="Pfam" id="PF22215">
    <property type="entry name" value="MLKL_N"/>
    <property type="match status" value="1"/>
</dbReference>
<dbReference type="SUPFAM" id="SSF56112">
    <property type="entry name" value="Protein kinase-like (PK-like)"/>
    <property type="match status" value="1"/>
</dbReference>
<proteinExistence type="predicted"/>
<dbReference type="Gene3D" id="3.30.200.20">
    <property type="entry name" value="Phosphorylase Kinase, domain 1"/>
    <property type="match status" value="1"/>
</dbReference>
<keyword evidence="4" id="KW-1185">Reference proteome</keyword>
<dbReference type="EMBL" id="RWGY01000067">
    <property type="protein sequence ID" value="TVU04351.1"/>
    <property type="molecule type" value="Genomic_DNA"/>
</dbReference>
<dbReference type="Gramene" id="TVU04351">
    <property type="protein sequence ID" value="TVU04351"/>
    <property type="gene ID" value="EJB05_50085"/>
</dbReference>
<feature type="domain" description="Protein kinase" evidence="2">
    <location>
        <begin position="319"/>
        <end position="556"/>
    </location>
</feature>
<evidence type="ECO:0000313" key="4">
    <source>
        <dbReference type="Proteomes" id="UP000324897"/>
    </source>
</evidence>
<gene>
    <name evidence="3" type="ORF">EJB05_50085</name>
</gene>
<feature type="region of interest" description="Disordered" evidence="1">
    <location>
        <begin position="557"/>
        <end position="583"/>
    </location>
</feature>
<reference evidence="3 4" key="1">
    <citation type="journal article" date="2019" name="Sci. Rep.">
        <title>A high-quality genome of Eragrostis curvula grass provides insights into Poaceae evolution and supports new strategies to enhance forage quality.</title>
        <authorList>
            <person name="Carballo J."/>
            <person name="Santos B.A.C.M."/>
            <person name="Zappacosta D."/>
            <person name="Garbus I."/>
            <person name="Selva J.P."/>
            <person name="Gallo C.A."/>
            <person name="Diaz A."/>
            <person name="Albertini E."/>
            <person name="Caccamo M."/>
            <person name="Echenique V."/>
        </authorList>
    </citation>
    <scope>NUCLEOTIDE SEQUENCE [LARGE SCALE GENOMIC DNA]</scope>
    <source>
        <strain evidence="4">cv. Victoria</strain>
        <tissue evidence="3">Leaf</tissue>
    </source>
</reference>
<dbReference type="InterPro" id="IPR036537">
    <property type="entry name" value="Adaptor_Cbl_N_dom_sf"/>
</dbReference>
<dbReference type="Proteomes" id="UP000324897">
    <property type="component" value="Unassembled WGS sequence"/>
</dbReference>
<dbReference type="PANTHER" id="PTHR27006">
    <property type="entry name" value="PROMASTIGOTE SURFACE ANTIGEN PROTEIN PSA"/>
    <property type="match status" value="1"/>
</dbReference>
<organism evidence="3 4">
    <name type="scientific">Eragrostis curvula</name>
    <name type="common">weeping love grass</name>
    <dbReference type="NCBI Taxonomy" id="38414"/>
    <lineage>
        <taxon>Eukaryota</taxon>
        <taxon>Viridiplantae</taxon>
        <taxon>Streptophyta</taxon>
        <taxon>Embryophyta</taxon>
        <taxon>Tracheophyta</taxon>
        <taxon>Spermatophyta</taxon>
        <taxon>Magnoliopsida</taxon>
        <taxon>Liliopsida</taxon>
        <taxon>Poales</taxon>
        <taxon>Poaceae</taxon>
        <taxon>PACMAD clade</taxon>
        <taxon>Chloridoideae</taxon>
        <taxon>Eragrostideae</taxon>
        <taxon>Eragrostidinae</taxon>
        <taxon>Eragrostis</taxon>
    </lineage>
</organism>
<sequence length="583" mass="65492">MLLHCETSDYALSKITLMTGHRKSSLIPFHQPGSFSVLASCKEGRKWWTCSSRDNARIELKCWNTTWGRKYVPDSFLGLAKTTWGIELNRDHHTLCSGCSEEDKAREVLLDLSFLISSVALRLNPAAGVMADPVASVEKIVKIGLKIKEAADTVRQNEEACLEIRKSVLRYSTMLSQLQQRGVMNNSSVMSSALDDLAETLERALKLVMACQEKGKISRFVSAGDLSKQLRRVKDNMSEKVMVVLCALQVYNTIVLLTMQDVNNPPSRQPEVHCFNSAKQKFRSELYGEGNNILLESELSSVPSVDFKRISLSDLKAAIHDRNIIGRGGGCTAFKAVLNDGNMVAVKIFPEPKLRCFPMDIYDHVSKLEHKNIVKVLGCYYEHEYQSYVARLLKGSQKIEWSILFRIIEGIAQAVHYLHEQHIVHMDVKPGNILLDSDMNPKVTDFDLSMVLDADEFTVDLIRGAANFIDPDYVRTSIVSMKNDVYTFGITLLDTAREAWQAGRVIELFDPSLFDCSQLTEIKRCIDVGFLCIQLHKEDRPTMAEVLKMLNGRAELPTPKIPEYEEQDEEEPAPSSDGSSGTV</sequence>
<dbReference type="InterPro" id="IPR000719">
    <property type="entry name" value="Prot_kinase_dom"/>
</dbReference>
<dbReference type="InterPro" id="IPR059179">
    <property type="entry name" value="MLKL-like_MCAfunc"/>
</dbReference>
<dbReference type="PROSITE" id="PS00108">
    <property type="entry name" value="PROTEIN_KINASE_ST"/>
    <property type="match status" value="1"/>
</dbReference>
<evidence type="ECO:0000259" key="2">
    <source>
        <dbReference type="PROSITE" id="PS50011"/>
    </source>
</evidence>
<dbReference type="GO" id="GO:0004672">
    <property type="term" value="F:protein kinase activity"/>
    <property type="evidence" value="ECO:0007669"/>
    <property type="project" value="InterPro"/>
</dbReference>
<dbReference type="PANTHER" id="PTHR27006:SF601">
    <property type="entry name" value="PROTEIN KINASE DOMAIN-CONTAINING PROTEIN"/>
    <property type="match status" value="1"/>
</dbReference>
<dbReference type="GO" id="GO:0007166">
    <property type="term" value="P:cell surface receptor signaling pathway"/>
    <property type="evidence" value="ECO:0007669"/>
    <property type="project" value="InterPro"/>
</dbReference>
<dbReference type="AlphaFoldDB" id="A0A5J9T0M5"/>
<name>A0A5J9T0M5_9POAL</name>
<comment type="caution">
    <text evidence="3">The sequence shown here is derived from an EMBL/GenBank/DDBJ whole genome shotgun (WGS) entry which is preliminary data.</text>
</comment>
<dbReference type="Gene3D" id="1.20.930.20">
    <property type="entry name" value="Adaptor protein Cbl, N-terminal domain"/>
    <property type="match status" value="1"/>
</dbReference>
<dbReference type="CDD" id="cd21037">
    <property type="entry name" value="MLKL_NTD"/>
    <property type="match status" value="1"/>
</dbReference>
<protein>
    <recommendedName>
        <fullName evidence="2">Protein kinase domain-containing protein</fullName>
    </recommendedName>
</protein>
<accession>A0A5J9T0M5</accession>
<dbReference type="InterPro" id="IPR011009">
    <property type="entry name" value="Kinase-like_dom_sf"/>
</dbReference>
<dbReference type="InterPro" id="IPR054000">
    <property type="entry name" value="MLKL_N"/>
</dbReference>
<dbReference type="Pfam" id="PF00069">
    <property type="entry name" value="Pkinase"/>
    <property type="match status" value="1"/>
</dbReference>
<dbReference type="Gene3D" id="1.10.510.10">
    <property type="entry name" value="Transferase(Phosphotransferase) domain 1"/>
    <property type="match status" value="1"/>
</dbReference>
<evidence type="ECO:0000313" key="3">
    <source>
        <dbReference type="EMBL" id="TVU04351.1"/>
    </source>
</evidence>
<dbReference type="GO" id="GO:0005524">
    <property type="term" value="F:ATP binding"/>
    <property type="evidence" value="ECO:0007669"/>
    <property type="project" value="InterPro"/>
</dbReference>
<evidence type="ECO:0000256" key="1">
    <source>
        <dbReference type="SAM" id="MobiDB-lite"/>
    </source>
</evidence>